<evidence type="ECO:0000259" key="3">
    <source>
        <dbReference type="SMART" id="SM00062"/>
    </source>
</evidence>
<comment type="caution">
    <text evidence="4">The sequence shown here is derived from an EMBL/GenBank/DDBJ whole genome shotgun (WGS) entry which is preliminary data.</text>
</comment>
<dbReference type="EMBL" id="JAROCF010000001">
    <property type="protein sequence ID" value="MDN4616035.1"/>
    <property type="molecule type" value="Genomic_DNA"/>
</dbReference>
<protein>
    <submittedName>
        <fullName evidence="4">ABC transporter substrate-binding protein</fullName>
    </submittedName>
</protein>
<evidence type="ECO:0000256" key="2">
    <source>
        <dbReference type="SAM" id="SignalP"/>
    </source>
</evidence>
<gene>
    <name evidence="4" type="ORF">P5G50_16415</name>
</gene>
<dbReference type="PANTHER" id="PTHR35936">
    <property type="entry name" value="MEMBRANE-BOUND LYTIC MUREIN TRANSGLYCOSYLASE F"/>
    <property type="match status" value="1"/>
</dbReference>
<dbReference type="InterPro" id="IPR001638">
    <property type="entry name" value="Solute-binding_3/MltF_N"/>
</dbReference>
<accession>A0ABT8KF11</accession>
<feature type="signal peptide" evidence="2">
    <location>
        <begin position="1"/>
        <end position="30"/>
    </location>
</feature>
<sequence>MRQHHLTTAGLAVLSAAATVALLAGCSAGASGDAGGKKADDHRTAIDVADIAKDDAAAKLLPESVQKAGKLVVGVDPTYAPNEFKDKAGQPIGWEIDLIDAVAAKLGVKTDYRTAKFDNIVPSILGEKYDLGLGGYYDTKKRQETLDMVDFFQAGNQFASPKDAPITDELDVCGLKVAAQNGGSAPLVYLPELDKKCTAAGKKTITVLGYDTQDDATAAVSLGRADAMVADSPVIGYAAKLSKGKLVTSPIYDSTLSGTPIKKDRGQFADAVLQALQGLQKDGTYTDILTYWGVENGAIDTMQINGGTE</sequence>
<dbReference type="CDD" id="cd01004">
    <property type="entry name" value="PBP2_MidA_like"/>
    <property type="match status" value="1"/>
</dbReference>
<dbReference type="SUPFAM" id="SSF53850">
    <property type="entry name" value="Periplasmic binding protein-like II"/>
    <property type="match status" value="1"/>
</dbReference>
<keyword evidence="1 2" id="KW-0732">Signal</keyword>
<feature type="domain" description="Solute-binding protein family 3/N-terminal" evidence="3">
    <location>
        <begin position="70"/>
        <end position="296"/>
    </location>
</feature>
<name>A0ABT8KF11_9MICO</name>
<keyword evidence="5" id="KW-1185">Reference proteome</keyword>
<dbReference type="PANTHER" id="PTHR35936:SF17">
    <property type="entry name" value="ARGININE-BINDING EXTRACELLULAR PROTEIN ARTP"/>
    <property type="match status" value="1"/>
</dbReference>
<evidence type="ECO:0000313" key="4">
    <source>
        <dbReference type="EMBL" id="MDN4616035.1"/>
    </source>
</evidence>
<proteinExistence type="predicted"/>
<evidence type="ECO:0000256" key="1">
    <source>
        <dbReference type="ARBA" id="ARBA00022729"/>
    </source>
</evidence>
<feature type="chain" id="PRO_5045765392" evidence="2">
    <location>
        <begin position="31"/>
        <end position="309"/>
    </location>
</feature>
<dbReference type="Proteomes" id="UP001174208">
    <property type="component" value="Unassembled WGS sequence"/>
</dbReference>
<reference evidence="4" key="1">
    <citation type="submission" date="2023-06" db="EMBL/GenBank/DDBJ databases">
        <title>MT1 and MT2 Draft Genomes of Novel Species.</title>
        <authorList>
            <person name="Venkateswaran K."/>
        </authorList>
    </citation>
    <scope>NUCLEOTIDE SEQUENCE</scope>
    <source>
        <strain evidence="4">F6_8S_P_1B</strain>
    </source>
</reference>
<dbReference type="Gene3D" id="3.40.190.10">
    <property type="entry name" value="Periplasmic binding protein-like II"/>
    <property type="match status" value="2"/>
</dbReference>
<evidence type="ECO:0000313" key="5">
    <source>
        <dbReference type="Proteomes" id="UP001174208"/>
    </source>
</evidence>
<dbReference type="SMART" id="SM00062">
    <property type="entry name" value="PBPb"/>
    <property type="match status" value="1"/>
</dbReference>
<dbReference type="PROSITE" id="PS51257">
    <property type="entry name" value="PROKAR_LIPOPROTEIN"/>
    <property type="match status" value="1"/>
</dbReference>
<dbReference type="Pfam" id="PF00497">
    <property type="entry name" value="SBP_bac_3"/>
    <property type="match status" value="1"/>
</dbReference>
<dbReference type="RefSeq" id="WP_301211928.1">
    <property type="nucleotide sequence ID" value="NZ_JAROCF010000001.1"/>
</dbReference>
<organism evidence="4 5">
    <name type="scientific">Leifsonia williamsii</name>
    <dbReference type="NCBI Taxonomy" id="3035919"/>
    <lineage>
        <taxon>Bacteria</taxon>
        <taxon>Bacillati</taxon>
        <taxon>Actinomycetota</taxon>
        <taxon>Actinomycetes</taxon>
        <taxon>Micrococcales</taxon>
        <taxon>Microbacteriaceae</taxon>
        <taxon>Leifsonia</taxon>
    </lineage>
</organism>